<evidence type="ECO:0000313" key="3">
    <source>
        <dbReference type="Proteomes" id="UP000242733"/>
    </source>
</evidence>
<dbReference type="PANTHER" id="PTHR43798:SF33">
    <property type="entry name" value="HYDROLASE, PUTATIVE (AFU_ORTHOLOGUE AFUA_2G14860)-RELATED"/>
    <property type="match status" value="1"/>
</dbReference>
<dbReference type="PRINTS" id="PR00111">
    <property type="entry name" value="ABHYDROLASE"/>
</dbReference>
<name>A0A2G6JB69_NEPCE</name>
<dbReference type="Proteomes" id="UP000242733">
    <property type="component" value="Unassembled WGS sequence"/>
</dbReference>
<proteinExistence type="predicted"/>
<dbReference type="PANTHER" id="PTHR43798">
    <property type="entry name" value="MONOACYLGLYCEROL LIPASE"/>
    <property type="match status" value="1"/>
</dbReference>
<dbReference type="SUPFAM" id="SSF53474">
    <property type="entry name" value="alpha/beta-Hydrolases"/>
    <property type="match status" value="1"/>
</dbReference>
<dbReference type="GO" id="GO:0047372">
    <property type="term" value="F:monoacylglycerol lipase activity"/>
    <property type="evidence" value="ECO:0007669"/>
    <property type="project" value="TreeGrafter"/>
</dbReference>
<dbReference type="AlphaFoldDB" id="A0A2G6JB69"/>
<comment type="caution">
    <text evidence="2">The sequence shown here is derived from an EMBL/GenBank/DDBJ whole genome shotgun (WGS) entry which is preliminary data.</text>
</comment>
<dbReference type="Pfam" id="PF12697">
    <property type="entry name" value="Abhydrolase_6"/>
    <property type="match status" value="1"/>
</dbReference>
<feature type="domain" description="AB hydrolase-1" evidence="1">
    <location>
        <begin position="46"/>
        <end position="288"/>
    </location>
</feature>
<protein>
    <submittedName>
        <fullName evidence="2">Alpha/beta hydrolase</fullName>
    </submittedName>
</protein>
<accession>A0A2G6JB69</accession>
<evidence type="ECO:0000313" key="2">
    <source>
        <dbReference type="EMBL" id="PIE20674.1"/>
    </source>
</evidence>
<organism evidence="2 3">
    <name type="scientific">Neptuniibacter caesariensis</name>
    <dbReference type="NCBI Taxonomy" id="207954"/>
    <lineage>
        <taxon>Bacteria</taxon>
        <taxon>Pseudomonadati</taxon>
        <taxon>Pseudomonadota</taxon>
        <taxon>Gammaproteobacteria</taxon>
        <taxon>Oceanospirillales</taxon>
        <taxon>Oceanospirillaceae</taxon>
        <taxon>Neptuniibacter</taxon>
    </lineage>
</organism>
<gene>
    <name evidence="2" type="ORF">CSA61_00470</name>
</gene>
<dbReference type="Gene3D" id="3.40.50.1820">
    <property type="entry name" value="alpha/beta hydrolase"/>
    <property type="match status" value="1"/>
</dbReference>
<dbReference type="InterPro" id="IPR000073">
    <property type="entry name" value="AB_hydrolase_1"/>
</dbReference>
<dbReference type="InterPro" id="IPR029058">
    <property type="entry name" value="AB_hydrolase_fold"/>
</dbReference>
<keyword evidence="2" id="KW-0378">Hydrolase</keyword>
<dbReference type="InterPro" id="IPR050266">
    <property type="entry name" value="AB_hydrolase_sf"/>
</dbReference>
<dbReference type="EMBL" id="PDSG01000004">
    <property type="protein sequence ID" value="PIE20674.1"/>
    <property type="molecule type" value="Genomic_DNA"/>
</dbReference>
<sequence length="299" mass="33861">MSSASRKKVVKIQPEPALHKVLGFGPDGYHEVAYTEWGKPDPQRTVICAHGLTRNARDFDKLARKLSVDHHVLCPDVVGRGASDWLADHRHYTLDQFASDQRQVIARSGANSVDWIGTSMGGLIGIMLASDKRSPIRRMIINDIGPLIPAVAIRRIKDYLCVDPVFDSLDDAEKYIREVYVQTHPMTDADWKHYAEHGVRLDEQGKYRLHNDPKIGETIKRYWAFVHVNLWSRWNKIECPVLVIRGEKSDFLTEEIAEKMAKTGPKADVITIPDVGHHPSLQSAEQIAMVTDWLDENAI</sequence>
<evidence type="ECO:0000259" key="1">
    <source>
        <dbReference type="Pfam" id="PF12697"/>
    </source>
</evidence>
<dbReference type="GO" id="GO:0046464">
    <property type="term" value="P:acylglycerol catabolic process"/>
    <property type="evidence" value="ECO:0007669"/>
    <property type="project" value="TreeGrafter"/>
</dbReference>
<reference evidence="2 3" key="1">
    <citation type="submission" date="2017-10" db="EMBL/GenBank/DDBJ databases">
        <title>Novel microbial diversity and functional potential in the marine mammal oral microbiome.</title>
        <authorList>
            <person name="Dudek N.K."/>
            <person name="Sun C.L."/>
            <person name="Burstein D."/>
            <person name="Kantor R.S."/>
            <person name="Aliaga Goltsman D.S."/>
            <person name="Bik E.M."/>
            <person name="Thomas B.C."/>
            <person name="Banfield J.F."/>
            <person name="Relman D.A."/>
        </authorList>
    </citation>
    <scope>NUCLEOTIDE SEQUENCE [LARGE SCALE GENOMIC DNA]</scope>
    <source>
        <strain evidence="2">DOLJORAL78_49_30</strain>
    </source>
</reference>
<dbReference type="GO" id="GO:0016020">
    <property type="term" value="C:membrane"/>
    <property type="evidence" value="ECO:0007669"/>
    <property type="project" value="TreeGrafter"/>
</dbReference>